<keyword evidence="2" id="KW-1185">Reference proteome</keyword>
<comment type="caution">
    <text evidence="1">The sequence shown here is derived from an EMBL/GenBank/DDBJ whole genome shotgun (WGS) entry which is preliminary data.</text>
</comment>
<evidence type="ECO:0000313" key="2">
    <source>
        <dbReference type="Proteomes" id="UP001233999"/>
    </source>
</evidence>
<evidence type="ECO:0000313" key="1">
    <source>
        <dbReference type="EMBL" id="KAJ9585606.1"/>
    </source>
</evidence>
<name>A0AAD7ZS02_DIPPU</name>
<dbReference type="AlphaFoldDB" id="A0AAD7ZS02"/>
<dbReference type="EMBL" id="JASPKZ010007258">
    <property type="protein sequence ID" value="KAJ9585606.1"/>
    <property type="molecule type" value="Genomic_DNA"/>
</dbReference>
<protein>
    <submittedName>
        <fullName evidence="1">Uncharacterized protein</fullName>
    </submittedName>
</protein>
<proteinExistence type="predicted"/>
<feature type="non-terminal residue" evidence="1">
    <location>
        <position position="71"/>
    </location>
</feature>
<organism evidence="1 2">
    <name type="scientific">Diploptera punctata</name>
    <name type="common">Pacific beetle cockroach</name>
    <dbReference type="NCBI Taxonomy" id="6984"/>
    <lineage>
        <taxon>Eukaryota</taxon>
        <taxon>Metazoa</taxon>
        <taxon>Ecdysozoa</taxon>
        <taxon>Arthropoda</taxon>
        <taxon>Hexapoda</taxon>
        <taxon>Insecta</taxon>
        <taxon>Pterygota</taxon>
        <taxon>Neoptera</taxon>
        <taxon>Polyneoptera</taxon>
        <taxon>Dictyoptera</taxon>
        <taxon>Blattodea</taxon>
        <taxon>Blaberoidea</taxon>
        <taxon>Blaberidae</taxon>
        <taxon>Diplopterinae</taxon>
        <taxon>Diploptera</taxon>
    </lineage>
</organism>
<reference evidence="1" key="1">
    <citation type="journal article" date="2023" name="IScience">
        <title>Live-bearing cockroach genome reveals convergent evolutionary mechanisms linked to viviparity in insects and beyond.</title>
        <authorList>
            <person name="Fouks B."/>
            <person name="Harrison M.C."/>
            <person name="Mikhailova A.A."/>
            <person name="Marchal E."/>
            <person name="English S."/>
            <person name="Carruthers M."/>
            <person name="Jennings E.C."/>
            <person name="Chiamaka E.L."/>
            <person name="Frigard R.A."/>
            <person name="Pippel M."/>
            <person name="Attardo G.M."/>
            <person name="Benoit J.B."/>
            <person name="Bornberg-Bauer E."/>
            <person name="Tobe S.S."/>
        </authorList>
    </citation>
    <scope>NUCLEOTIDE SEQUENCE</scope>
    <source>
        <strain evidence="1">Stay&amp;Tobe</strain>
    </source>
</reference>
<feature type="non-terminal residue" evidence="1">
    <location>
        <position position="1"/>
    </location>
</feature>
<gene>
    <name evidence="1" type="ORF">L9F63_002595</name>
</gene>
<dbReference type="Proteomes" id="UP001233999">
    <property type="component" value="Unassembled WGS sequence"/>
</dbReference>
<sequence>FCSFIFIRSFIQFIFSALIFQHLQLFFFYLCCFSPEICRIFVLMWLSRTSSFLLANNRRVLSNDTYSVNSH</sequence>
<accession>A0AAD7ZS02</accession>
<reference evidence="1" key="2">
    <citation type="submission" date="2023-05" db="EMBL/GenBank/DDBJ databases">
        <authorList>
            <person name="Fouks B."/>
        </authorList>
    </citation>
    <scope>NUCLEOTIDE SEQUENCE</scope>
    <source>
        <strain evidence="1">Stay&amp;Tobe</strain>
        <tissue evidence="1">Testes</tissue>
    </source>
</reference>